<dbReference type="PANTHER" id="PTHR30572:SF4">
    <property type="entry name" value="ABC TRANSPORTER PERMEASE YTRF"/>
    <property type="match status" value="1"/>
</dbReference>
<dbReference type="GO" id="GO:0005886">
    <property type="term" value="C:plasma membrane"/>
    <property type="evidence" value="ECO:0007669"/>
    <property type="project" value="UniProtKB-SubCell"/>
</dbReference>
<proteinExistence type="inferred from homology"/>
<dbReference type="PANTHER" id="PTHR30572">
    <property type="entry name" value="MEMBRANE COMPONENT OF TRANSPORTER-RELATED"/>
    <property type="match status" value="1"/>
</dbReference>
<feature type="region of interest" description="Disordered" evidence="7">
    <location>
        <begin position="108"/>
        <end position="131"/>
    </location>
</feature>
<feature type="domain" description="ABC3 transporter permease C-terminal" evidence="9">
    <location>
        <begin position="775"/>
        <end position="895"/>
    </location>
</feature>
<sequence length="909" mass="92673">MGRTSKVSAPWVRTRLRTAPGPAVAMLLLTLVTSFLAAAFPRAVDTYESEALRHELRGAPAERGSVQLSVGPPAPDAGDEAVEALRPAGLAARNRAVLAAMPRALPADTAQSSYGSRLRKPEPATDDWLPRLDGGPPVFTLSAPAGLAGHSAVRSGRLPTAPRDTDPTAREVEAAVTTATARTLRIGTGARIHVNRPAELGGPLAVHITGILEPRHPEGAYWSVEPVLRTPAKLYTPPPVPQPYWHGALLLAPDAAPVLLSVSAHAETYWRVAVEPSRIGVDELPGVREAVASVEHGTVGAALRSRVSPDLEITTGLDDILAEADGVLGSARPVVAVAAVGVGTVASIVLVLAGGLGAVRRHSELALLRARGASLRGIAGRLLAESAVPVLPAAGAGCALAFLLLPEGRPLPALPASAAVALVGCAALPLHAAFLHRRPRLPGQRDDLVRTRPSRRRTVAELTLLVLASAAVAALRRGGAPDRLAGAAPVLVGVIAALLLVRLYPLPLKLAAHAAARWRGAIGFLSVARAGRAPASAGLPLLALLVALTTAAFGGSVLTGVGEARDRAALLAVGADAGIEAEELPRELAAEVRKAPGVRDVAVVHRSYDLDLRDGGAESVTLLAVEPGSYARLARSTGIGPFAPGQLRGARGELPALATPRVAERLGTGPVEIGPVGAPFTVRVAAVRDVTPAAAEGDFLVVDAAGLPAGRAPTTLLVSGPSVTAAGLGQAVRAAGAGAGVRVGLRSEERAGLVETPVQRGAERVYAVAVAAGAGYAALALLLSLLQAAPERTAMLARLRTMGLTRRQGRRLLILESLPQAVLAGAGGALVGWAAIRLLAPGIDLGRLALAARGGVPSLGSVRLGTDPWSLLLPAAAVVALAAGVAALQAWAATRRATTTELRAGDVTR</sequence>
<dbReference type="Proteomes" id="UP000199063">
    <property type="component" value="Unassembled WGS sequence"/>
</dbReference>
<evidence type="ECO:0000256" key="3">
    <source>
        <dbReference type="ARBA" id="ARBA00022692"/>
    </source>
</evidence>
<dbReference type="InterPro" id="IPR003838">
    <property type="entry name" value="ABC3_permease_C"/>
</dbReference>
<feature type="transmembrane region" description="Helical" evidence="8">
    <location>
        <begin position="539"/>
        <end position="561"/>
    </location>
</feature>
<feature type="transmembrane region" description="Helical" evidence="8">
    <location>
        <begin position="812"/>
        <end position="836"/>
    </location>
</feature>
<evidence type="ECO:0000256" key="1">
    <source>
        <dbReference type="ARBA" id="ARBA00004651"/>
    </source>
</evidence>
<feature type="transmembrane region" description="Helical" evidence="8">
    <location>
        <begin position="334"/>
        <end position="359"/>
    </location>
</feature>
<reference evidence="11" key="1">
    <citation type="submission" date="2016-10" db="EMBL/GenBank/DDBJ databases">
        <authorList>
            <person name="Varghese N."/>
            <person name="Submissions S."/>
        </authorList>
    </citation>
    <scope>NUCLEOTIDE SEQUENCE [LARGE SCALE GENOMIC DNA]</scope>
    <source>
        <strain evidence="11">CGMCC 4.7042</strain>
    </source>
</reference>
<keyword evidence="3 8" id="KW-0812">Transmembrane</keyword>
<evidence type="ECO:0000313" key="11">
    <source>
        <dbReference type="Proteomes" id="UP000199063"/>
    </source>
</evidence>
<feature type="transmembrane region" description="Helical" evidence="8">
    <location>
        <begin position="484"/>
        <end position="504"/>
    </location>
</feature>
<feature type="transmembrane region" description="Helical" evidence="8">
    <location>
        <begin position="459"/>
        <end position="478"/>
    </location>
</feature>
<evidence type="ECO:0000313" key="10">
    <source>
        <dbReference type="EMBL" id="SDN24060.1"/>
    </source>
</evidence>
<dbReference type="STRING" id="1196353.SAMN05444921_12283"/>
<gene>
    <name evidence="10" type="ORF">SAMN05444921_12283</name>
</gene>
<evidence type="ECO:0000256" key="7">
    <source>
        <dbReference type="SAM" id="MobiDB-lite"/>
    </source>
</evidence>
<evidence type="ECO:0000256" key="5">
    <source>
        <dbReference type="ARBA" id="ARBA00023136"/>
    </source>
</evidence>
<feature type="transmembrane region" description="Helical" evidence="8">
    <location>
        <begin position="380"/>
        <end position="404"/>
    </location>
</feature>
<dbReference type="AlphaFoldDB" id="A0A1G9ZS77"/>
<accession>A0A1G9ZS77</accession>
<dbReference type="GeneID" id="40832856"/>
<feature type="transmembrane region" description="Helical" evidence="8">
    <location>
        <begin position="765"/>
        <end position="786"/>
    </location>
</feature>
<protein>
    <submittedName>
        <fullName evidence="10">Putative ABC transport system permease protein</fullName>
    </submittedName>
</protein>
<keyword evidence="11" id="KW-1185">Reference proteome</keyword>
<keyword evidence="5 8" id="KW-0472">Membrane</keyword>
<evidence type="ECO:0000256" key="2">
    <source>
        <dbReference type="ARBA" id="ARBA00022475"/>
    </source>
</evidence>
<keyword evidence="4 8" id="KW-1133">Transmembrane helix</keyword>
<evidence type="ECO:0000259" key="9">
    <source>
        <dbReference type="Pfam" id="PF02687"/>
    </source>
</evidence>
<feature type="transmembrane region" description="Helical" evidence="8">
    <location>
        <begin position="416"/>
        <end position="435"/>
    </location>
</feature>
<comment type="subcellular location">
    <subcellularLocation>
        <location evidence="1">Cell membrane</location>
        <topology evidence="1">Multi-pass membrane protein</topology>
    </subcellularLocation>
</comment>
<dbReference type="InterPro" id="IPR050250">
    <property type="entry name" value="Macrolide_Exporter_MacB"/>
</dbReference>
<evidence type="ECO:0000256" key="4">
    <source>
        <dbReference type="ARBA" id="ARBA00022989"/>
    </source>
</evidence>
<dbReference type="EMBL" id="FNHI01000022">
    <property type="protein sequence ID" value="SDN24060.1"/>
    <property type="molecule type" value="Genomic_DNA"/>
</dbReference>
<name>A0A1G9ZS77_9ACTN</name>
<organism evidence="10 11">
    <name type="scientific">Streptomyces wuyuanensis</name>
    <dbReference type="NCBI Taxonomy" id="1196353"/>
    <lineage>
        <taxon>Bacteria</taxon>
        <taxon>Bacillati</taxon>
        <taxon>Actinomycetota</taxon>
        <taxon>Actinomycetes</taxon>
        <taxon>Kitasatosporales</taxon>
        <taxon>Streptomycetaceae</taxon>
        <taxon>Streptomyces</taxon>
    </lineage>
</organism>
<dbReference type="GO" id="GO:0022857">
    <property type="term" value="F:transmembrane transporter activity"/>
    <property type="evidence" value="ECO:0007669"/>
    <property type="project" value="TreeGrafter"/>
</dbReference>
<evidence type="ECO:0000256" key="6">
    <source>
        <dbReference type="ARBA" id="ARBA00038076"/>
    </source>
</evidence>
<dbReference type="RefSeq" id="WP_167746107.1">
    <property type="nucleotide sequence ID" value="NZ_FNHI01000022.1"/>
</dbReference>
<feature type="transmembrane region" description="Helical" evidence="8">
    <location>
        <begin position="871"/>
        <end position="893"/>
    </location>
</feature>
<evidence type="ECO:0000256" key="8">
    <source>
        <dbReference type="SAM" id="Phobius"/>
    </source>
</evidence>
<dbReference type="Pfam" id="PF02687">
    <property type="entry name" value="FtsX"/>
    <property type="match status" value="1"/>
</dbReference>
<comment type="similarity">
    <text evidence="6">Belongs to the ABC-4 integral membrane protein family.</text>
</comment>
<keyword evidence="2" id="KW-1003">Cell membrane</keyword>